<accession>A0ABY7KFV7</accession>
<reference evidence="1" key="1">
    <citation type="submission" date="2022-12" db="EMBL/GenBank/DDBJ databases">
        <authorList>
            <person name="Ruckert C."/>
            <person name="Busche T."/>
            <person name="Kalinowski J."/>
            <person name="Wittmann C."/>
        </authorList>
    </citation>
    <scope>NUCLEOTIDE SEQUENCE</scope>
    <source>
        <strain evidence="1">DSM 40467</strain>
    </source>
</reference>
<evidence type="ECO:0000313" key="1">
    <source>
        <dbReference type="EMBL" id="WAZ22555.1"/>
    </source>
</evidence>
<sequence length="83" mass="8975">MTRFMDVHHGMQGITADQLREGHEAAVAIEKEAGVHFEHAWADPESGTVYCLSEGPSAEAVHRAHEHAGATRPDEIHAVPLAV</sequence>
<protein>
    <submittedName>
        <fullName evidence="1">SCO4226 family nickel-binding protein</fullName>
    </submittedName>
</protein>
<dbReference type="Gene3D" id="3.30.70.3090">
    <property type="entry name" value="ORF SCO4226, nickel-binding ferredoxin-like monomer"/>
    <property type="match status" value="1"/>
</dbReference>
<dbReference type="NCBIfam" id="NF033706">
    <property type="entry name" value="Ni_bind_SCO4226"/>
    <property type="match status" value="1"/>
</dbReference>
<organism evidence="1 2">
    <name type="scientific">Streptomyces cinnabarinus</name>
    <dbReference type="NCBI Taxonomy" id="67287"/>
    <lineage>
        <taxon>Bacteria</taxon>
        <taxon>Bacillati</taxon>
        <taxon>Actinomycetota</taxon>
        <taxon>Actinomycetes</taxon>
        <taxon>Kitasatosporales</taxon>
        <taxon>Streptomycetaceae</taxon>
        <taxon>Streptomyces</taxon>
    </lineage>
</organism>
<gene>
    <name evidence="1" type="ORF">STRCI_003816</name>
</gene>
<dbReference type="Proteomes" id="UP001164439">
    <property type="component" value="Chromosome"/>
</dbReference>
<dbReference type="EMBL" id="CP114413">
    <property type="protein sequence ID" value="WAZ22555.1"/>
    <property type="molecule type" value="Genomic_DNA"/>
</dbReference>
<proteinExistence type="predicted"/>
<evidence type="ECO:0000313" key="2">
    <source>
        <dbReference type="Proteomes" id="UP001164439"/>
    </source>
</evidence>
<dbReference type="InterPro" id="IPR042557">
    <property type="entry name" value="SCO4226"/>
</dbReference>
<keyword evidence="2" id="KW-1185">Reference proteome</keyword>
<dbReference type="InterPro" id="IPR025336">
    <property type="entry name" value="SCO4226-like"/>
</dbReference>
<dbReference type="RefSeq" id="WP_269660166.1">
    <property type="nucleotide sequence ID" value="NZ_CP114413.1"/>
</dbReference>
<dbReference type="Pfam" id="PF14026">
    <property type="entry name" value="SCO4226-like"/>
    <property type="match status" value="1"/>
</dbReference>
<name>A0ABY7KFV7_9ACTN</name>